<dbReference type="EMBL" id="LVVM01004430">
    <property type="protein sequence ID" value="OJA12934.1"/>
    <property type="molecule type" value="Genomic_DNA"/>
</dbReference>
<proteinExistence type="predicted"/>
<evidence type="ECO:0000313" key="1">
    <source>
        <dbReference type="EMBL" id="OJA12934.1"/>
    </source>
</evidence>
<dbReference type="AlphaFoldDB" id="A0A1J8PUN1"/>
<evidence type="ECO:0000313" key="2">
    <source>
        <dbReference type="Proteomes" id="UP000183567"/>
    </source>
</evidence>
<comment type="caution">
    <text evidence="1">The sequence shown here is derived from an EMBL/GenBank/DDBJ whole genome shotgun (WGS) entry which is preliminary data.</text>
</comment>
<dbReference type="Proteomes" id="UP000183567">
    <property type="component" value="Unassembled WGS sequence"/>
</dbReference>
<name>A0A1J8PUN1_9AGAM</name>
<organism evidence="1 2">
    <name type="scientific">Rhizopogon vesiculosus</name>
    <dbReference type="NCBI Taxonomy" id="180088"/>
    <lineage>
        <taxon>Eukaryota</taxon>
        <taxon>Fungi</taxon>
        <taxon>Dikarya</taxon>
        <taxon>Basidiomycota</taxon>
        <taxon>Agaricomycotina</taxon>
        <taxon>Agaricomycetes</taxon>
        <taxon>Agaricomycetidae</taxon>
        <taxon>Boletales</taxon>
        <taxon>Suillineae</taxon>
        <taxon>Rhizopogonaceae</taxon>
        <taxon>Rhizopogon</taxon>
    </lineage>
</organism>
<gene>
    <name evidence="1" type="ORF">AZE42_09301</name>
</gene>
<accession>A0A1J8PUN1</accession>
<reference evidence="1 2" key="1">
    <citation type="submission" date="2016-03" db="EMBL/GenBank/DDBJ databases">
        <title>Comparative genomics of the ectomycorrhizal sister species Rhizopogon vinicolor and Rhizopogon vesiculosus (Basidiomycota: Boletales) reveals a divergence of the mating type B locus.</title>
        <authorList>
            <person name="Mujic A.B."/>
            <person name="Kuo A."/>
            <person name="Tritt A."/>
            <person name="Lipzen A."/>
            <person name="Chen C."/>
            <person name="Johnson J."/>
            <person name="Sharma A."/>
            <person name="Barry K."/>
            <person name="Grigoriev I.V."/>
            <person name="Spatafora J.W."/>
        </authorList>
    </citation>
    <scope>NUCLEOTIDE SEQUENCE [LARGE SCALE GENOMIC DNA]</scope>
    <source>
        <strain evidence="1 2">AM-OR11-056</strain>
    </source>
</reference>
<sequence>MHGDAAVTIVYPDSQRTSDHISSWARPTT</sequence>
<protein>
    <submittedName>
        <fullName evidence="1">Uncharacterized protein</fullName>
    </submittedName>
</protein>
<keyword evidence="2" id="KW-1185">Reference proteome</keyword>